<gene>
    <name evidence="2" type="ORF">HMPREF1219_00837</name>
</gene>
<evidence type="ECO:0000313" key="2">
    <source>
        <dbReference type="EMBL" id="EPD69892.1"/>
    </source>
</evidence>
<dbReference type="SUPFAM" id="SSF47240">
    <property type="entry name" value="Ferritin-like"/>
    <property type="match status" value="1"/>
</dbReference>
<dbReference type="PATRIC" id="fig|1125779.3.peg.821"/>
<dbReference type="Gene3D" id="1.20.1260.10">
    <property type="match status" value="1"/>
</dbReference>
<dbReference type="AlphaFoldDB" id="S2ZIJ2"/>
<dbReference type="Pfam" id="PF14530">
    <property type="entry name" value="DUF4439"/>
    <property type="match status" value="1"/>
</dbReference>
<sequence length="345" mass="35937">MEQVLFSTVSPVRSLIPALATFSIVAVTASGCSLVSGPVPDATLVGLERTATAVAAGNGTAQWSDIATQLHGEAVRLCGVTRDGETPSSCEYTVDPGTLEVRSDHERTAKKLPQPPLPEYTIDATTCAKVAVAVSQQVASTEEDARNALLTGLSQVDESSRPLIAQLYVQAAAANPNIPSLALDQSIPVTDQLPSLRGCSSEVTLGANDKQSLNRALAWQEAAQYGLTTAAAFATPDSGNTMVAAARAHEDLEHLLEELVHDATPGAAAGYSTPQVTPVDQPTALQFAVTAEVESTRMWLELASTAEDPAWRELCVRAAGLAAQRALPFITAAGMSPQEAGLPQA</sequence>
<dbReference type="EMBL" id="ATBY01000010">
    <property type="protein sequence ID" value="EPD69892.1"/>
    <property type="molecule type" value="Genomic_DNA"/>
</dbReference>
<reference evidence="2 3" key="1">
    <citation type="submission" date="2013-05" db="EMBL/GenBank/DDBJ databases">
        <title>The Genome Sequence of Corynebacterium pyruviciproducens 1773O (ATCC BAA-1742).</title>
        <authorList>
            <consortium name="The Broad Institute Genomics Platform"/>
            <person name="Earl A."/>
            <person name="Ward D."/>
            <person name="Feldgarden M."/>
            <person name="Gevers D."/>
            <person name="Tong J."/>
            <person name="Walker B."/>
            <person name="Young S."/>
            <person name="Zeng Q."/>
            <person name="Gargeya S."/>
            <person name="Fitzgerald M."/>
            <person name="Haas B."/>
            <person name="Abouelleil A."/>
            <person name="Allen A.W."/>
            <person name="Alvarado L."/>
            <person name="Arachchi H.M."/>
            <person name="Berlin A.M."/>
            <person name="Chapman S.B."/>
            <person name="Gainer-Dewar J."/>
            <person name="Goldberg J."/>
            <person name="Griggs A."/>
            <person name="Gujja S."/>
            <person name="Hansen M."/>
            <person name="Howarth C."/>
            <person name="Imamovic A."/>
            <person name="Ireland A."/>
            <person name="Larimer J."/>
            <person name="McCowan C."/>
            <person name="Murphy C."/>
            <person name="Pearson M."/>
            <person name="Poon T.W."/>
            <person name="Priest M."/>
            <person name="Roberts A."/>
            <person name="Saif S."/>
            <person name="Shea T."/>
            <person name="Sisk P."/>
            <person name="Sykes S."/>
            <person name="Wortman J."/>
            <person name="Nusbaum C."/>
            <person name="Birren B."/>
        </authorList>
    </citation>
    <scope>NUCLEOTIDE SEQUENCE [LARGE SCALE GENOMIC DNA]</scope>
    <source>
        <strain evidence="2 3">ATCC BAA-1742</strain>
    </source>
</reference>
<dbReference type="InterPro" id="IPR009078">
    <property type="entry name" value="Ferritin-like_SF"/>
</dbReference>
<feature type="domain" description="DUF4439" evidence="1">
    <location>
        <begin position="213"/>
        <end position="333"/>
    </location>
</feature>
<comment type="caution">
    <text evidence="2">The sequence shown here is derived from an EMBL/GenBank/DDBJ whole genome shotgun (WGS) entry which is preliminary data.</text>
</comment>
<dbReference type="InterPro" id="IPR029447">
    <property type="entry name" value="DUF4439"/>
</dbReference>
<dbReference type="InterPro" id="IPR012347">
    <property type="entry name" value="Ferritin-like"/>
</dbReference>
<evidence type="ECO:0000259" key="1">
    <source>
        <dbReference type="Pfam" id="PF14530"/>
    </source>
</evidence>
<keyword evidence="3" id="KW-1185">Reference proteome</keyword>
<dbReference type="Proteomes" id="UP000014408">
    <property type="component" value="Unassembled WGS sequence"/>
</dbReference>
<proteinExistence type="predicted"/>
<organism evidence="2 3">
    <name type="scientific">Corynebacterium pyruviciproducens ATCC BAA-1742</name>
    <dbReference type="NCBI Taxonomy" id="1125779"/>
    <lineage>
        <taxon>Bacteria</taxon>
        <taxon>Bacillati</taxon>
        <taxon>Actinomycetota</taxon>
        <taxon>Actinomycetes</taxon>
        <taxon>Mycobacteriales</taxon>
        <taxon>Corynebacteriaceae</taxon>
        <taxon>Corynebacterium</taxon>
    </lineage>
</organism>
<evidence type="ECO:0000313" key="3">
    <source>
        <dbReference type="Proteomes" id="UP000014408"/>
    </source>
</evidence>
<accession>S2ZIJ2</accession>
<protein>
    <recommendedName>
        <fullName evidence="1">DUF4439 domain-containing protein</fullName>
    </recommendedName>
</protein>
<dbReference type="HOGENOM" id="CLU_803432_0_0_11"/>
<name>S2ZIJ2_9CORY</name>
<dbReference type="STRING" id="1125779.HMPREF1219_00837"/>